<dbReference type="Proteomes" id="UP000596742">
    <property type="component" value="Unassembled WGS sequence"/>
</dbReference>
<dbReference type="InterPro" id="IPR036438">
    <property type="entry name" value="Insulin-like_sf"/>
</dbReference>
<dbReference type="EMBL" id="UYJE01007521">
    <property type="protein sequence ID" value="VDI55665.1"/>
    <property type="molecule type" value="Genomic_DNA"/>
</dbReference>
<accession>A0A8B6FWX2</accession>
<proteinExistence type="inferred from homology"/>
<keyword evidence="4" id="KW-1185">Reference proteome</keyword>
<gene>
    <name evidence="3" type="ORF">MGAL_10B082591</name>
</gene>
<dbReference type="PROSITE" id="PS00262">
    <property type="entry name" value="INSULIN"/>
    <property type="match status" value="1"/>
</dbReference>
<comment type="caution">
    <text evidence="3">The sequence shown here is derived from an EMBL/GenBank/DDBJ whole genome shotgun (WGS) entry which is preliminary data.</text>
</comment>
<comment type="similarity">
    <text evidence="1">Belongs to the insulin family.</text>
</comment>
<name>A0A8B6FWX2_MYTGA</name>
<dbReference type="InterPro" id="IPR022353">
    <property type="entry name" value="Insulin_CS"/>
</dbReference>
<dbReference type="Gene3D" id="1.10.100.10">
    <property type="entry name" value="Insulin-like"/>
    <property type="match status" value="1"/>
</dbReference>
<dbReference type="AlphaFoldDB" id="A0A8B6FWX2"/>
<evidence type="ECO:0000313" key="4">
    <source>
        <dbReference type="Proteomes" id="UP000596742"/>
    </source>
</evidence>
<evidence type="ECO:0000313" key="3">
    <source>
        <dbReference type="EMBL" id="VDI55665.1"/>
    </source>
</evidence>
<evidence type="ECO:0000256" key="1">
    <source>
        <dbReference type="ARBA" id="ARBA00009034"/>
    </source>
</evidence>
<keyword evidence="2" id="KW-0732">Signal</keyword>
<evidence type="ECO:0008006" key="5">
    <source>
        <dbReference type="Google" id="ProtNLM"/>
    </source>
</evidence>
<reference evidence="3" key="1">
    <citation type="submission" date="2018-11" db="EMBL/GenBank/DDBJ databases">
        <authorList>
            <person name="Alioto T."/>
            <person name="Alioto T."/>
        </authorList>
    </citation>
    <scope>NUCLEOTIDE SEQUENCE</scope>
</reference>
<sequence>MKFQRIVFGLFGTFMILFSRCHCYVCDNGQMITAVSHEECFNELSSVVELVCGVMSGVKKRAVSERSNNPFSIVKKRNREKDLLCHCCQEWCSFEDIMRYC</sequence>
<organism evidence="3 4">
    <name type="scientific">Mytilus galloprovincialis</name>
    <name type="common">Mediterranean mussel</name>
    <dbReference type="NCBI Taxonomy" id="29158"/>
    <lineage>
        <taxon>Eukaryota</taxon>
        <taxon>Metazoa</taxon>
        <taxon>Spiralia</taxon>
        <taxon>Lophotrochozoa</taxon>
        <taxon>Mollusca</taxon>
        <taxon>Bivalvia</taxon>
        <taxon>Autobranchia</taxon>
        <taxon>Pteriomorphia</taxon>
        <taxon>Mytilida</taxon>
        <taxon>Mytiloidea</taxon>
        <taxon>Mytilidae</taxon>
        <taxon>Mytilinae</taxon>
        <taxon>Mytilus</taxon>
    </lineage>
</organism>
<dbReference type="SUPFAM" id="SSF56994">
    <property type="entry name" value="Insulin-like"/>
    <property type="match status" value="1"/>
</dbReference>
<protein>
    <recommendedName>
        <fullName evidence="5">Insulin-like domain-containing protein</fullName>
    </recommendedName>
</protein>
<feature type="chain" id="PRO_5032374884" description="Insulin-like domain-containing protein" evidence="2">
    <location>
        <begin position="24"/>
        <end position="101"/>
    </location>
</feature>
<evidence type="ECO:0000256" key="2">
    <source>
        <dbReference type="SAM" id="SignalP"/>
    </source>
</evidence>
<feature type="signal peptide" evidence="2">
    <location>
        <begin position="1"/>
        <end position="23"/>
    </location>
</feature>